<dbReference type="InterPro" id="IPR029491">
    <property type="entry name" value="Helicase_HTH"/>
</dbReference>
<reference evidence="2 3" key="1">
    <citation type="submission" date="2019-03" db="EMBL/GenBank/DDBJ databases">
        <title>Bacillus niacini sp. nov. a Nicotinate-Metabolizing Mesophile Isolated from Soil.</title>
        <authorList>
            <person name="Zhang G."/>
        </authorList>
    </citation>
    <scope>NUCLEOTIDE SEQUENCE [LARGE SCALE GENOMIC DNA]</scope>
    <source>
        <strain evidence="2 3">WN066</strain>
    </source>
</reference>
<dbReference type="AlphaFoldDB" id="A0A4R5VP99"/>
<protein>
    <submittedName>
        <fullName evidence="2">RQC domain-containing protein</fullName>
    </submittedName>
</protein>
<comment type="caution">
    <text evidence="2">The sequence shown here is derived from an EMBL/GenBank/DDBJ whole genome shotgun (WGS) entry which is preliminary data.</text>
</comment>
<evidence type="ECO:0000259" key="1">
    <source>
        <dbReference type="Pfam" id="PF14493"/>
    </source>
</evidence>
<organism evidence="2 3">
    <name type="scientific">Bacillus salipaludis</name>
    <dbReference type="NCBI Taxonomy" id="2547811"/>
    <lineage>
        <taxon>Bacteria</taxon>
        <taxon>Bacillati</taxon>
        <taxon>Bacillota</taxon>
        <taxon>Bacilli</taxon>
        <taxon>Bacillales</taxon>
        <taxon>Bacillaceae</taxon>
        <taxon>Bacillus</taxon>
    </lineage>
</organism>
<evidence type="ECO:0000313" key="2">
    <source>
        <dbReference type="EMBL" id="TDK60224.1"/>
    </source>
</evidence>
<proteinExistence type="predicted"/>
<dbReference type="PIRSF" id="PIRSF021350">
    <property type="entry name" value="UCP021350"/>
    <property type="match status" value="1"/>
</dbReference>
<dbReference type="InterPro" id="IPR008308">
    <property type="entry name" value="YpbB-like"/>
</dbReference>
<name>A0A4R5VP99_9BACI</name>
<dbReference type="EMBL" id="SMYO01000007">
    <property type="protein sequence ID" value="TDK60224.1"/>
    <property type="molecule type" value="Genomic_DNA"/>
</dbReference>
<gene>
    <name evidence="2" type="ORF">E2K98_16075</name>
</gene>
<sequence>MNSKKWWSRMQSLENIILYCLKQLNGERTIYSIYHLLNGKKSSQTIQDAHLYSLKNFFRIIEPFPRESFESIIQRILETGWINPSGDHHFLLTPTGELHLNNHPLPRYLKGWEYQHFANPFWERLSLLVQVISNLVHQESRYIPIQKNKDTHLWLKEVVKKFKHSRDDLGRLLFIELTDVFDTTPDVNPDVLIYRLTGYRQIGLTEGQNAKMLNMENPEYHIEFINIIHYLIQTIEANFERYPLLSSIFHGRRKNDSLTISARKTWDLLKKGYSIEEIVQMRHLKQSTIEDHLVEFALNIDDFSIEKYVDKELQNKIMNLAFQLHTRQLKIIRNSLTQASYFQIRLVLAKYGELRWN</sequence>
<dbReference type="Proteomes" id="UP000295132">
    <property type="component" value="Unassembled WGS sequence"/>
</dbReference>
<evidence type="ECO:0000313" key="3">
    <source>
        <dbReference type="Proteomes" id="UP000295132"/>
    </source>
</evidence>
<dbReference type="Pfam" id="PF14493">
    <property type="entry name" value="HTH_40"/>
    <property type="match status" value="1"/>
</dbReference>
<feature type="domain" description="Helicase Helix-turn-helix" evidence="1">
    <location>
        <begin position="261"/>
        <end position="348"/>
    </location>
</feature>
<accession>A0A4R5VP99</accession>